<gene>
    <name evidence="2" type="ORF">RhiirA5_387035</name>
</gene>
<dbReference type="VEuPathDB" id="FungiDB:RhiirA1_468415"/>
<protein>
    <recommendedName>
        <fullName evidence="1">DUF659 domain-containing protein</fullName>
    </recommendedName>
</protein>
<proteinExistence type="predicted"/>
<name>A0A2N0NGV3_9GLOM</name>
<dbReference type="Pfam" id="PF04937">
    <property type="entry name" value="DUF659"/>
    <property type="match status" value="1"/>
</dbReference>
<evidence type="ECO:0000313" key="2">
    <source>
        <dbReference type="EMBL" id="PKB93811.1"/>
    </source>
</evidence>
<feature type="domain" description="DUF659" evidence="1">
    <location>
        <begin position="2"/>
        <end position="62"/>
    </location>
</feature>
<comment type="caution">
    <text evidence="2">The sequence shown here is derived from an EMBL/GenBank/DDBJ whole genome shotgun (WGS) entry which is preliminary data.</text>
</comment>
<dbReference type="VEuPathDB" id="FungiDB:FUN_003945"/>
<dbReference type="VEuPathDB" id="FungiDB:FUN_003001"/>
<dbReference type="Proteomes" id="UP000232722">
    <property type="component" value="Unassembled WGS sequence"/>
</dbReference>
<reference evidence="2 3" key="1">
    <citation type="submission" date="2016-04" db="EMBL/GenBank/DDBJ databases">
        <title>Genome analyses suggest a sexual origin of heterokaryosis in a supposedly ancient asexual fungus.</title>
        <authorList>
            <person name="Ropars J."/>
            <person name="Sedzielewska K."/>
            <person name="Noel J."/>
            <person name="Charron P."/>
            <person name="Farinelli L."/>
            <person name="Marton T."/>
            <person name="Kruger M."/>
            <person name="Pelin A."/>
            <person name="Brachmann A."/>
            <person name="Corradi N."/>
        </authorList>
    </citation>
    <scope>NUCLEOTIDE SEQUENCE [LARGE SCALE GENOMIC DNA]</scope>
    <source>
        <strain evidence="2 3">A5</strain>
    </source>
</reference>
<feature type="non-terminal residue" evidence="2">
    <location>
        <position position="1"/>
    </location>
</feature>
<evidence type="ECO:0000313" key="3">
    <source>
        <dbReference type="Proteomes" id="UP000232722"/>
    </source>
</evidence>
<dbReference type="SUPFAM" id="SSF53098">
    <property type="entry name" value="Ribonuclease H-like"/>
    <property type="match status" value="1"/>
</dbReference>
<reference evidence="2 3" key="2">
    <citation type="submission" date="2017-09" db="EMBL/GenBank/DDBJ databases">
        <title>Extensive intraspecific genome diversity in a model arbuscular mycorrhizal fungus.</title>
        <authorList>
            <person name="Chen E.C."/>
            <person name="Morin E."/>
            <person name="Beaudet D."/>
            <person name="Noel J."/>
            <person name="Ndikumana S."/>
            <person name="Charron P."/>
            <person name="St-Onge C."/>
            <person name="Giorgi J."/>
            <person name="Grigoriev I.V."/>
            <person name="Roux C."/>
            <person name="Martin F.M."/>
            <person name="Corradi N."/>
        </authorList>
    </citation>
    <scope>NUCLEOTIDE SEQUENCE [LARGE SCALE GENOMIC DNA]</scope>
    <source>
        <strain evidence="2 3">A5</strain>
    </source>
</reference>
<dbReference type="InterPro" id="IPR007021">
    <property type="entry name" value="DUF659"/>
</dbReference>
<accession>A0A2N0NGV3</accession>
<dbReference type="AlphaFoldDB" id="A0A2N0NGV3"/>
<dbReference type="VEuPathDB" id="FungiDB:RhiirA1_468414"/>
<sequence length="251" mass="29243">DIDPEKVAAVVSDNAPDARVARRILCEKYFHILNIRCMAHCINLITKDVCEHTFVADTVRKVLSEHGNDIKNRVKDILCNRNFYENCQIITSIFHPLKVTYDKFSDDLFLLAFFLHPRYYKGMCKLHTYYITNAKRELPYYAVDTSECSLCEKMIDTLIEISDELVGEGDYDFLYEENIIDTIIDMSKTYNLNVALDIDIDSHIFNMERNESEEDEVIVSHRRQTVVLDPEREDYDIEALIAKEMNDDNGS</sequence>
<dbReference type="EMBL" id="LLXJ01007201">
    <property type="protein sequence ID" value="PKB93811.1"/>
    <property type="molecule type" value="Genomic_DNA"/>
</dbReference>
<dbReference type="VEuPathDB" id="FungiDB:RhiirFUN_023924"/>
<evidence type="ECO:0000259" key="1">
    <source>
        <dbReference type="Pfam" id="PF04937"/>
    </source>
</evidence>
<organism evidence="2 3">
    <name type="scientific">Rhizophagus irregularis</name>
    <dbReference type="NCBI Taxonomy" id="588596"/>
    <lineage>
        <taxon>Eukaryota</taxon>
        <taxon>Fungi</taxon>
        <taxon>Fungi incertae sedis</taxon>
        <taxon>Mucoromycota</taxon>
        <taxon>Glomeromycotina</taxon>
        <taxon>Glomeromycetes</taxon>
        <taxon>Glomerales</taxon>
        <taxon>Glomeraceae</taxon>
        <taxon>Rhizophagus</taxon>
    </lineage>
</organism>
<dbReference type="InterPro" id="IPR012337">
    <property type="entry name" value="RNaseH-like_sf"/>
</dbReference>